<dbReference type="STRING" id="1122204.SAMN05421781_1475"/>
<reference evidence="2 3" key="1">
    <citation type="submission" date="2016-10" db="EMBL/GenBank/DDBJ databases">
        <authorList>
            <person name="de Groot N.N."/>
        </authorList>
    </citation>
    <scope>NUCLEOTIDE SEQUENCE [LARGE SCALE GENOMIC DNA]</scope>
    <source>
        <strain evidence="2 3">DSM 23126</strain>
    </source>
</reference>
<sequence>MKQLALSLRDGRMLSISMFGDPDGTPVLYAHGVGSSRLEAAIGEEAAASSSLRIISVDRPGYGLSTPDPHGTFLQFSKDIDEVMNHFEIQRCSLIGVGCGGPYAATSTSLLKGRISELHLVGSLGPTEDPELFRLLDTSLKAPLQTIQEAPELLRTRWEQMNMEDKIFQTEFEQLSKEEQQYVTPFILDKWRFAVQESAHSAEGFLRDLQTLMTPWAYHLENIDTPAYIWAGEEDEIIPLRHAVYLANHIARSTLETFPGMGHIATEVLGINTALQQISKNRALS</sequence>
<dbReference type="PANTHER" id="PTHR43433">
    <property type="entry name" value="HYDROLASE, ALPHA/BETA FOLD FAMILY PROTEIN"/>
    <property type="match status" value="1"/>
</dbReference>
<feature type="domain" description="AB hydrolase-1" evidence="1">
    <location>
        <begin position="26"/>
        <end position="265"/>
    </location>
</feature>
<dbReference type="Pfam" id="PF00561">
    <property type="entry name" value="Abhydrolase_1"/>
    <property type="match status" value="1"/>
</dbReference>
<evidence type="ECO:0000313" key="2">
    <source>
        <dbReference type="EMBL" id="SDW44982.1"/>
    </source>
</evidence>
<accession>A0A1H2TMA5</accession>
<dbReference type="InterPro" id="IPR000073">
    <property type="entry name" value="AB_hydrolase_1"/>
</dbReference>
<dbReference type="Gene3D" id="3.40.50.1820">
    <property type="entry name" value="alpha/beta hydrolase"/>
    <property type="match status" value="1"/>
</dbReference>
<dbReference type="InterPro" id="IPR050471">
    <property type="entry name" value="AB_hydrolase"/>
</dbReference>
<keyword evidence="3" id="KW-1185">Reference proteome</keyword>
<dbReference type="SUPFAM" id="SSF53474">
    <property type="entry name" value="alpha/beta-Hydrolases"/>
    <property type="match status" value="1"/>
</dbReference>
<proteinExistence type="predicted"/>
<dbReference type="InterPro" id="IPR029058">
    <property type="entry name" value="AB_hydrolase_fold"/>
</dbReference>
<dbReference type="Proteomes" id="UP000199488">
    <property type="component" value="Unassembled WGS sequence"/>
</dbReference>
<dbReference type="EMBL" id="FNNC01000002">
    <property type="protein sequence ID" value="SDW44982.1"/>
    <property type="molecule type" value="Genomic_DNA"/>
</dbReference>
<protein>
    <submittedName>
        <fullName evidence="2">Pimeloyl-ACP methyl ester carboxylesterase</fullName>
    </submittedName>
</protein>
<dbReference type="PANTHER" id="PTHR43433:SF10">
    <property type="entry name" value="AB HYDROLASE-1 DOMAIN-CONTAINING PROTEIN"/>
    <property type="match status" value="1"/>
</dbReference>
<organism evidence="2 3">
    <name type="scientific">Marinococcus luteus</name>
    <dbReference type="NCBI Taxonomy" id="1122204"/>
    <lineage>
        <taxon>Bacteria</taxon>
        <taxon>Bacillati</taxon>
        <taxon>Bacillota</taxon>
        <taxon>Bacilli</taxon>
        <taxon>Bacillales</taxon>
        <taxon>Bacillaceae</taxon>
        <taxon>Marinococcus</taxon>
    </lineage>
</organism>
<gene>
    <name evidence="2" type="ORF">SAMN05421781_1475</name>
</gene>
<dbReference type="AlphaFoldDB" id="A0A1H2TMA5"/>
<dbReference type="OrthoDB" id="9773293at2"/>
<evidence type="ECO:0000259" key="1">
    <source>
        <dbReference type="Pfam" id="PF00561"/>
    </source>
</evidence>
<evidence type="ECO:0000313" key="3">
    <source>
        <dbReference type="Proteomes" id="UP000199488"/>
    </source>
</evidence>
<dbReference type="RefSeq" id="WP_091613104.1">
    <property type="nucleotide sequence ID" value="NZ_FNNC01000002.1"/>
</dbReference>
<name>A0A1H2TMA5_9BACI</name>